<sequence>MRLRPLGAESPAQPRATPAAAPTTIVEVDLHRAVLTYCDGVDTGADLRRLTSLRAFAALAVFLHHCGNENNWLIWDRYVRYGSAGVAFFFVLSGFVLTWAWRPGDETRLFYVRRFARIWPAHVVALATGVVAFAPTDPRITWESVVANLLLLQAWAPPPLNTLNGVSWSLSVEAFFYAVAPLIIVASHRVERHRFMWGAGALIGLTLAVRLVWSLVERNPEGGINYYLYEQPALRLSEFVAGVVIAVLVRDGWRPRFPVPAAIAAAGVVVLAISVPDGSLPGAIPEVILLPAFALLIAAAAGADLRGTPGLLQHRALVYAGELSFAFYLLHGQVLFTVEQYVTLFPSKPVGALYTLGTFLLAGLAAAALHHLVEKPAQRRIVRAARTRLPVPSLR</sequence>
<evidence type="ECO:0000256" key="2">
    <source>
        <dbReference type="SAM" id="Phobius"/>
    </source>
</evidence>
<proteinExistence type="predicted"/>
<dbReference type="InterPro" id="IPR002656">
    <property type="entry name" value="Acyl_transf_3_dom"/>
</dbReference>
<dbReference type="PANTHER" id="PTHR23028:SF53">
    <property type="entry name" value="ACYL_TRANSF_3 DOMAIN-CONTAINING PROTEIN"/>
    <property type="match status" value="1"/>
</dbReference>
<protein>
    <submittedName>
        <fullName evidence="4">Acyltransferase</fullName>
    </submittedName>
</protein>
<keyword evidence="5" id="KW-1185">Reference proteome</keyword>
<name>A0A4Q2RXM7_9ACTN</name>
<feature type="transmembrane region" description="Helical" evidence="2">
    <location>
        <begin position="233"/>
        <end position="250"/>
    </location>
</feature>
<feature type="region of interest" description="Disordered" evidence="1">
    <location>
        <begin position="1"/>
        <end position="20"/>
    </location>
</feature>
<comment type="caution">
    <text evidence="4">The sequence shown here is derived from an EMBL/GenBank/DDBJ whole genome shotgun (WGS) entry which is preliminary data.</text>
</comment>
<keyword evidence="2" id="KW-0472">Membrane</keyword>
<evidence type="ECO:0000256" key="1">
    <source>
        <dbReference type="SAM" id="MobiDB-lite"/>
    </source>
</evidence>
<dbReference type="PANTHER" id="PTHR23028">
    <property type="entry name" value="ACETYLTRANSFERASE"/>
    <property type="match status" value="1"/>
</dbReference>
<dbReference type="GO" id="GO:0016747">
    <property type="term" value="F:acyltransferase activity, transferring groups other than amino-acyl groups"/>
    <property type="evidence" value="ECO:0007669"/>
    <property type="project" value="InterPro"/>
</dbReference>
<feature type="compositionally biased region" description="Low complexity" evidence="1">
    <location>
        <begin position="11"/>
        <end position="20"/>
    </location>
</feature>
<dbReference type="GO" id="GO:0016020">
    <property type="term" value="C:membrane"/>
    <property type="evidence" value="ECO:0007669"/>
    <property type="project" value="TreeGrafter"/>
</dbReference>
<reference evidence="4 5" key="1">
    <citation type="submission" date="2019-01" db="EMBL/GenBank/DDBJ databases">
        <title>Novel species of Nocardioides.</title>
        <authorList>
            <person name="Liu Q."/>
            <person name="Xin Y.-H."/>
        </authorList>
    </citation>
    <scope>NUCLEOTIDE SEQUENCE [LARGE SCALE GENOMIC DNA]</scope>
    <source>
        <strain evidence="4 5">HLT3-15</strain>
    </source>
</reference>
<dbReference type="OrthoDB" id="5242306at2"/>
<organism evidence="4 5">
    <name type="scientific">Nocardioides glacieisoli</name>
    <dbReference type="NCBI Taxonomy" id="1168730"/>
    <lineage>
        <taxon>Bacteria</taxon>
        <taxon>Bacillati</taxon>
        <taxon>Actinomycetota</taxon>
        <taxon>Actinomycetes</taxon>
        <taxon>Propionibacteriales</taxon>
        <taxon>Nocardioidaceae</taxon>
        <taxon>Nocardioides</taxon>
    </lineage>
</organism>
<feature type="transmembrane region" description="Helical" evidence="2">
    <location>
        <begin position="317"/>
        <end position="338"/>
    </location>
</feature>
<keyword evidence="4" id="KW-0012">Acyltransferase</keyword>
<feature type="transmembrane region" description="Helical" evidence="2">
    <location>
        <begin position="168"/>
        <end position="188"/>
    </location>
</feature>
<keyword evidence="2" id="KW-0812">Transmembrane</keyword>
<keyword evidence="4" id="KW-0808">Transferase</keyword>
<gene>
    <name evidence="4" type="ORF">EUA06_05245</name>
</gene>
<feature type="transmembrane region" description="Helical" evidence="2">
    <location>
        <begin position="287"/>
        <end position="305"/>
    </location>
</feature>
<dbReference type="Proteomes" id="UP000291838">
    <property type="component" value="Unassembled WGS sequence"/>
</dbReference>
<accession>A0A4Q2RXM7</accession>
<dbReference type="GO" id="GO:0009103">
    <property type="term" value="P:lipopolysaccharide biosynthetic process"/>
    <property type="evidence" value="ECO:0007669"/>
    <property type="project" value="TreeGrafter"/>
</dbReference>
<feature type="transmembrane region" description="Helical" evidence="2">
    <location>
        <begin position="350"/>
        <end position="373"/>
    </location>
</feature>
<dbReference type="InterPro" id="IPR050879">
    <property type="entry name" value="Acyltransferase_3"/>
</dbReference>
<feature type="transmembrane region" description="Helical" evidence="2">
    <location>
        <begin position="257"/>
        <end position="275"/>
    </location>
</feature>
<dbReference type="AlphaFoldDB" id="A0A4Q2RXM7"/>
<dbReference type="Pfam" id="PF01757">
    <property type="entry name" value="Acyl_transf_3"/>
    <property type="match status" value="1"/>
</dbReference>
<feature type="transmembrane region" description="Helical" evidence="2">
    <location>
        <begin position="81"/>
        <end position="102"/>
    </location>
</feature>
<keyword evidence="2" id="KW-1133">Transmembrane helix</keyword>
<evidence type="ECO:0000259" key="3">
    <source>
        <dbReference type="Pfam" id="PF01757"/>
    </source>
</evidence>
<feature type="domain" description="Acyltransferase 3" evidence="3">
    <location>
        <begin position="50"/>
        <end position="364"/>
    </location>
</feature>
<evidence type="ECO:0000313" key="4">
    <source>
        <dbReference type="EMBL" id="RYB92363.1"/>
    </source>
</evidence>
<evidence type="ECO:0000313" key="5">
    <source>
        <dbReference type="Proteomes" id="UP000291838"/>
    </source>
</evidence>
<dbReference type="EMBL" id="SDWS01000002">
    <property type="protein sequence ID" value="RYB92363.1"/>
    <property type="molecule type" value="Genomic_DNA"/>
</dbReference>
<feature type="transmembrane region" description="Helical" evidence="2">
    <location>
        <begin position="195"/>
        <end position="213"/>
    </location>
</feature>